<protein>
    <submittedName>
        <fullName evidence="2">Energy-coupled thiamine transporter ThiT</fullName>
    </submittedName>
</protein>
<dbReference type="EMBL" id="JAPRFR010000001">
    <property type="protein sequence ID" value="MCZ0725532.1"/>
    <property type="molecule type" value="Genomic_DNA"/>
</dbReference>
<feature type="transmembrane region" description="Helical" evidence="1">
    <location>
        <begin position="109"/>
        <end position="130"/>
    </location>
</feature>
<dbReference type="AlphaFoldDB" id="A0A9X3JEK2"/>
<evidence type="ECO:0000313" key="2">
    <source>
        <dbReference type="EMBL" id="MCZ0725532.1"/>
    </source>
</evidence>
<keyword evidence="1" id="KW-1133">Transmembrane helix</keyword>
<dbReference type="NCBIfam" id="TIGR02357">
    <property type="entry name" value="ECF_ThiT_YuaJ"/>
    <property type="match status" value="1"/>
</dbReference>
<keyword evidence="1" id="KW-0812">Transmembrane</keyword>
<comment type="caution">
    <text evidence="2">The sequence shown here is derived from an EMBL/GenBank/DDBJ whole genome shotgun (WGS) entry which is preliminary data.</text>
</comment>
<proteinExistence type="predicted"/>
<feature type="transmembrane region" description="Helical" evidence="1">
    <location>
        <begin position="6"/>
        <end position="25"/>
    </location>
</feature>
<organism evidence="2 3">
    <name type="scientific">Aerococcus kribbianus</name>
    <dbReference type="NCBI Taxonomy" id="2999064"/>
    <lineage>
        <taxon>Bacteria</taxon>
        <taxon>Bacillati</taxon>
        <taxon>Bacillota</taxon>
        <taxon>Bacilli</taxon>
        <taxon>Lactobacillales</taxon>
        <taxon>Aerococcaceae</taxon>
        <taxon>Aerococcus</taxon>
    </lineage>
</organism>
<evidence type="ECO:0000313" key="3">
    <source>
        <dbReference type="Proteomes" id="UP001146670"/>
    </source>
</evidence>
<dbReference type="Pfam" id="PF09515">
    <property type="entry name" value="Thia_YuaJ"/>
    <property type="match status" value="1"/>
</dbReference>
<dbReference type="RefSeq" id="WP_268751848.1">
    <property type="nucleotide sequence ID" value="NZ_JAPRFQ010000001.1"/>
</dbReference>
<dbReference type="InterPro" id="IPR012651">
    <property type="entry name" value="Thia_Transptr_ThiT"/>
</dbReference>
<dbReference type="Gene3D" id="1.10.1760.20">
    <property type="match status" value="1"/>
</dbReference>
<sequence length="188" mass="20229">MTGSKLNVWIEAALAAVISLIISFIPIQIGPSFGISLGVVGIFIVSFRRGIGVGILAGFIWGTLKVITGTADILTPVQGLLEYLFAFGFGGLAGIFAQQVQTAVKNKRTVYLLTYTALATFVAMAAQYFIHFLAGIFFWSQFAPEGMSAVYYSAIMNLLSGSATWLAGWLVSFALIRFSPQLVLAKKK</sequence>
<accession>A0A9X3JEK2</accession>
<reference evidence="2" key="1">
    <citation type="submission" date="2022-12" db="EMBL/GenBank/DDBJ databases">
        <title>Description and comparative metabolic analysis of Aerococcus sp. nov., isolated from the feces of a pig.</title>
        <authorList>
            <person name="Chang Y.-H."/>
        </authorList>
    </citation>
    <scope>NUCLEOTIDE SEQUENCE</scope>
    <source>
        <strain evidence="2">YH-aer222</strain>
    </source>
</reference>
<dbReference type="GO" id="GO:0015234">
    <property type="term" value="F:thiamine transmembrane transporter activity"/>
    <property type="evidence" value="ECO:0007669"/>
    <property type="project" value="InterPro"/>
</dbReference>
<keyword evidence="3" id="KW-1185">Reference proteome</keyword>
<evidence type="ECO:0000256" key="1">
    <source>
        <dbReference type="SAM" id="Phobius"/>
    </source>
</evidence>
<feature type="transmembrane region" description="Helical" evidence="1">
    <location>
        <begin position="150"/>
        <end position="178"/>
    </location>
</feature>
<name>A0A9X3JEK2_9LACT</name>
<feature type="transmembrane region" description="Helical" evidence="1">
    <location>
        <begin position="80"/>
        <end position="97"/>
    </location>
</feature>
<keyword evidence="1" id="KW-0472">Membrane</keyword>
<dbReference type="GO" id="GO:0005886">
    <property type="term" value="C:plasma membrane"/>
    <property type="evidence" value="ECO:0007669"/>
    <property type="project" value="InterPro"/>
</dbReference>
<gene>
    <name evidence="2" type="primary">thiT</name>
    <name evidence="2" type="ORF">OW157_02985</name>
</gene>
<dbReference type="Proteomes" id="UP001146670">
    <property type="component" value="Unassembled WGS sequence"/>
</dbReference>